<reference evidence="2 3" key="1">
    <citation type="submission" date="2024-09" db="EMBL/GenBank/DDBJ databases">
        <title>Rethinking Asexuality: The Enigmatic Case of Functional Sexual Genes in Lepraria (Stereocaulaceae).</title>
        <authorList>
            <person name="Doellman M."/>
            <person name="Sun Y."/>
            <person name="Barcenas-Pena A."/>
            <person name="Lumbsch H.T."/>
            <person name="Grewe F."/>
        </authorList>
    </citation>
    <scope>NUCLEOTIDE SEQUENCE [LARGE SCALE GENOMIC DNA]</scope>
    <source>
        <strain evidence="2 3">Mercado 3170</strain>
    </source>
</reference>
<evidence type="ECO:0000313" key="2">
    <source>
        <dbReference type="EMBL" id="KAL2044475.1"/>
    </source>
</evidence>
<gene>
    <name evidence="2" type="ORF">N7G274_003180</name>
</gene>
<comment type="caution">
    <text evidence="2">The sequence shown here is derived from an EMBL/GenBank/DDBJ whole genome shotgun (WGS) entry which is preliminary data.</text>
</comment>
<feature type="region of interest" description="Disordered" evidence="1">
    <location>
        <begin position="256"/>
        <end position="293"/>
    </location>
</feature>
<proteinExistence type="predicted"/>
<accession>A0ABR4AH32</accession>
<dbReference type="Proteomes" id="UP001590950">
    <property type="component" value="Unassembled WGS sequence"/>
</dbReference>
<dbReference type="EMBL" id="JBEFKJ010000009">
    <property type="protein sequence ID" value="KAL2044475.1"/>
    <property type="molecule type" value="Genomic_DNA"/>
</dbReference>
<dbReference type="CDD" id="cd00303">
    <property type="entry name" value="retropepsin_like"/>
    <property type="match status" value="1"/>
</dbReference>
<evidence type="ECO:0000313" key="3">
    <source>
        <dbReference type="Proteomes" id="UP001590950"/>
    </source>
</evidence>
<evidence type="ECO:0000256" key="1">
    <source>
        <dbReference type="SAM" id="MobiDB-lite"/>
    </source>
</evidence>
<keyword evidence="3" id="KW-1185">Reference proteome</keyword>
<sequence length="293" mass="33112">MVENLNGNQFSEFPCPGMTYLLLPYSSQASNGTSPTTECLTFIDVNDYSASTSLVSTWSSDAIPLSTLDTKEPQLQIAGSGFGVLDVTNSMEFEQGDHQSQVRTTSRETSVLTVDSEATMVTEADAVIRTLKLDVYFAKPNNEKRITREAQLDTQADGNFISETLVDFLGCRMQEYHGPGFWTAGGKVLPIGTATIYFEWEKSKKLRERRFLVLSDKEEQPFDLILGNKFINDYKIYNLSSDLLVLALAPSSANEKTTMKRNRIEQQRQRDRDMEREADRNKQKRAAEKLRLQ</sequence>
<dbReference type="InterPro" id="IPR021109">
    <property type="entry name" value="Peptidase_aspartic_dom_sf"/>
</dbReference>
<name>A0ABR4AH32_9LECA</name>
<protein>
    <submittedName>
        <fullName evidence="2">Uncharacterized protein</fullName>
    </submittedName>
</protein>
<dbReference type="Gene3D" id="2.40.70.10">
    <property type="entry name" value="Acid Proteases"/>
    <property type="match status" value="1"/>
</dbReference>
<organism evidence="2 3">
    <name type="scientific">Stereocaulon virgatum</name>
    <dbReference type="NCBI Taxonomy" id="373712"/>
    <lineage>
        <taxon>Eukaryota</taxon>
        <taxon>Fungi</taxon>
        <taxon>Dikarya</taxon>
        <taxon>Ascomycota</taxon>
        <taxon>Pezizomycotina</taxon>
        <taxon>Lecanoromycetes</taxon>
        <taxon>OSLEUM clade</taxon>
        <taxon>Lecanoromycetidae</taxon>
        <taxon>Lecanorales</taxon>
        <taxon>Lecanorineae</taxon>
        <taxon>Stereocaulaceae</taxon>
        <taxon>Stereocaulon</taxon>
    </lineage>
</organism>
<feature type="compositionally biased region" description="Basic and acidic residues" evidence="1">
    <location>
        <begin position="262"/>
        <end position="293"/>
    </location>
</feature>